<proteinExistence type="predicted"/>
<evidence type="ECO:0000256" key="2">
    <source>
        <dbReference type="ARBA" id="ARBA00024893"/>
    </source>
</evidence>
<evidence type="ECO:0000256" key="1">
    <source>
        <dbReference type="ARBA" id="ARBA00022737"/>
    </source>
</evidence>
<dbReference type="PANTHER" id="PTHR13389">
    <property type="entry name" value="PUMILIO HOMOLOG 3"/>
    <property type="match status" value="1"/>
</dbReference>
<comment type="function">
    <text evidence="2">RNA-binding nucleolar protein required for pre-rRNA processing. Involved in production of 18S rRNA and assembly of small ribosomal subunit.</text>
</comment>
<dbReference type="SMART" id="SM00025">
    <property type="entry name" value="Pumilio"/>
    <property type="match status" value="3"/>
</dbReference>
<organism evidence="3 4">
    <name type="scientific">Cryomyces antarcticus</name>
    <dbReference type="NCBI Taxonomy" id="329879"/>
    <lineage>
        <taxon>Eukaryota</taxon>
        <taxon>Fungi</taxon>
        <taxon>Dikarya</taxon>
        <taxon>Ascomycota</taxon>
        <taxon>Pezizomycotina</taxon>
        <taxon>Dothideomycetes</taxon>
        <taxon>Dothideomycetes incertae sedis</taxon>
        <taxon>Cryomyces</taxon>
    </lineage>
</organism>
<feature type="non-terminal residue" evidence="3">
    <location>
        <position position="1"/>
    </location>
</feature>
<dbReference type="SUPFAM" id="SSF48371">
    <property type="entry name" value="ARM repeat"/>
    <property type="match status" value="1"/>
</dbReference>
<protein>
    <submittedName>
        <fullName evidence="3">Pumilio y domain member 6</fullName>
    </submittedName>
</protein>
<accession>A0ABR0LTK8</accession>
<evidence type="ECO:0000313" key="3">
    <source>
        <dbReference type="EMBL" id="KAK5241264.1"/>
    </source>
</evidence>
<dbReference type="InterPro" id="IPR011989">
    <property type="entry name" value="ARM-like"/>
</dbReference>
<dbReference type="Gene3D" id="1.25.10.10">
    <property type="entry name" value="Leucine-rich Repeat Variant"/>
    <property type="match status" value="1"/>
</dbReference>
<name>A0ABR0LTK8_9PEZI</name>
<comment type="caution">
    <text evidence="3">The sequence shown here is derived from an EMBL/GenBank/DDBJ whole genome shotgun (WGS) entry which is preliminary data.</text>
</comment>
<dbReference type="Proteomes" id="UP001357485">
    <property type="component" value="Unassembled WGS sequence"/>
</dbReference>
<sequence length="229" mass="25784">TLELEADFSCSDAEVRDLVIPEFYGHVRRLINHPEASWILDDIYRGIATASQKAILLREWYGAEFAIFKVDEKVAHVATLSDIFAQTPEKRKPIMQYLLQLINQLIQKKLTGFTMLHDAMLQYLLNTKPGTEEATEFLELLKGDEEGDLLKNMAFTKSGSRVACLALAYGSAKDRKNILRVYKDNVETLAYDKYGHLVLLTALDVIDDTVLTSKAIFPDLLGDAKAPET</sequence>
<dbReference type="EMBL" id="JAVRRA010010728">
    <property type="protein sequence ID" value="KAK5241264.1"/>
    <property type="molecule type" value="Genomic_DNA"/>
</dbReference>
<keyword evidence="4" id="KW-1185">Reference proteome</keyword>
<feature type="non-terminal residue" evidence="3">
    <location>
        <position position="229"/>
    </location>
</feature>
<dbReference type="InterPro" id="IPR016024">
    <property type="entry name" value="ARM-type_fold"/>
</dbReference>
<reference evidence="3 4" key="1">
    <citation type="submission" date="2023-08" db="EMBL/GenBank/DDBJ databases">
        <title>Black Yeasts Isolated from many extreme environments.</title>
        <authorList>
            <person name="Coleine C."/>
            <person name="Stajich J.E."/>
            <person name="Selbmann L."/>
        </authorList>
    </citation>
    <scope>NUCLEOTIDE SEQUENCE [LARGE SCALE GENOMIC DNA]</scope>
    <source>
        <strain evidence="3 4">CCFEE 536</strain>
    </source>
</reference>
<keyword evidence="1" id="KW-0677">Repeat</keyword>
<dbReference type="InterPro" id="IPR040059">
    <property type="entry name" value="PUM3"/>
</dbReference>
<dbReference type="PANTHER" id="PTHR13389:SF0">
    <property type="entry name" value="PUMILIO HOMOLOG 3"/>
    <property type="match status" value="1"/>
</dbReference>
<dbReference type="InterPro" id="IPR001313">
    <property type="entry name" value="Pumilio_RNA-bd_rpt"/>
</dbReference>
<evidence type="ECO:0000313" key="4">
    <source>
        <dbReference type="Proteomes" id="UP001357485"/>
    </source>
</evidence>
<gene>
    <name evidence="3" type="primary">puf6_2</name>
    <name evidence="3" type="ORF">LTR16_009561</name>
</gene>